<protein>
    <submittedName>
        <fullName evidence="2">Uncharacterized protein</fullName>
    </submittedName>
</protein>
<proteinExistence type="predicted"/>
<reference evidence="2 3" key="1">
    <citation type="journal article" date="2003" name="Proc. Natl. Acad. Sci. U.S.A.">
        <title>Complete genome sequence of the Q-fever pathogen, Coxiella burnetii.</title>
        <authorList>
            <person name="Seshadri R."/>
            <person name="Paulsen I.T."/>
            <person name="Eisen J.A."/>
            <person name="Read T.D."/>
            <person name="Nelson K.E."/>
            <person name="Nelson W.C."/>
            <person name="Ward N.L."/>
            <person name="Tettelin H."/>
            <person name="Davidsen T.M."/>
            <person name="Beanan M.J."/>
            <person name="Deboy R.T."/>
            <person name="Daugherty S.C."/>
            <person name="Brinkac L.M."/>
            <person name="Madupu R."/>
            <person name="Dodson R.J."/>
            <person name="Khouri H.M."/>
            <person name="Lee K.H."/>
            <person name="Carty H.A."/>
            <person name="Scanlan D."/>
            <person name="Heinzen R.A."/>
            <person name="Thompson H.A."/>
            <person name="Samuel J.E."/>
            <person name="Fraser C.M."/>
            <person name="Heidelberg J.F."/>
        </authorList>
    </citation>
    <scope>NUCLEOTIDE SEQUENCE [LARGE SCALE GENOMIC DNA]</scope>
    <source>
        <strain evidence="3">RSA 493 / Nine Mile phase I</strain>
    </source>
</reference>
<evidence type="ECO:0000256" key="1">
    <source>
        <dbReference type="SAM" id="MobiDB-lite"/>
    </source>
</evidence>
<dbReference type="Proteomes" id="UP000002671">
    <property type="component" value="Chromosome"/>
</dbReference>
<sequence>MPSSSKDLRKKLKNYCENQSEFDSKILNFPPQDVLAELVVIYPMPNAQADRIYEMLQQLALHCKTQQQALDNCLEDIRDLFQIIIEISDKDKSRKKDIVRFIELLQNFFKDNLLTGKEIYDLISIPSEAAKGSIFEQLDKVGLTSQIKKLLGQHHEQITIDQQIAHLLVARFEGEELQNYLELVKQIDHFPQNQLVVDHLIKQIPLITRYIKEKRQLTDVDLINSILDVFLQLPNTKSEIQNLFLTLIAILNPKEQLDYISLILMRLIDNRFSFSPEGIDFLMNSKLKDIMIGKFKLRAILIFNLATQNLISESITKTLVKKYIDNKGTLLDEIKNFLLNFNHSVNQFIDHFIKLTFLIYITQNNESVWRFLIKSKDREELEMKKKLFLESLCLHLKGSTDNNFPKNYADRIEKLDFSDLLQIFISKSKLMDLTQLNPALRACGLETPNSSSRETSALNNSTLKFLKISVSTFAPVLHYLMTQGLLGETITKAFHSSELESALFNYIKTLESSQQEKTIQLAFQPISPFNHFFSDSTKEELKIIPSSINQSINSDEEEEEKGFDEDFTDSDEESSDVDLPPPPTDFEKIKVQSYLIFDRLIMKFNPAETEESFRSQFLSVNEHANQFLNDKDVSWDKREEFCQAFRSDRPGSSADEASEYPEEQKPDLAVNCIMYTLWYEVAVKAQWASEYYIAIYDYAKKPIREPSTAGLPFSEIYSTTWDAVLNYITENKTQETTSLSALLNQQGMFPSNSGESPAEQPGPTEEPTNGYQP</sequence>
<dbReference type="RefSeq" id="NP_820668.1">
    <property type="nucleotide sequence ID" value="NC_002971.4"/>
</dbReference>
<dbReference type="KEGG" id="cbu:CBU_1686"/>
<dbReference type="EnsemblBacteria" id="AAO91182">
    <property type="protein sequence ID" value="AAO91182"/>
    <property type="gene ID" value="CBU_1686"/>
</dbReference>
<organism evidence="2 3">
    <name type="scientific">Coxiella burnetii (strain RSA 493 / Nine Mile phase I)</name>
    <dbReference type="NCBI Taxonomy" id="227377"/>
    <lineage>
        <taxon>Bacteria</taxon>
        <taxon>Pseudomonadati</taxon>
        <taxon>Pseudomonadota</taxon>
        <taxon>Gammaproteobacteria</taxon>
        <taxon>Legionellales</taxon>
        <taxon>Coxiellaceae</taxon>
        <taxon>Coxiella</taxon>
    </lineage>
</organism>
<accession>Q83B32</accession>
<dbReference type="GeneID" id="1209597"/>
<dbReference type="RefSeq" id="WP_010958373.1">
    <property type="nucleotide sequence ID" value="NC_002971.4"/>
</dbReference>
<evidence type="ECO:0000313" key="2">
    <source>
        <dbReference type="EMBL" id="AAO91182.1"/>
    </source>
</evidence>
<dbReference type="SMR" id="Q83B32"/>
<gene>
    <name evidence="2" type="ordered locus">CBU_1686</name>
</gene>
<dbReference type="AlphaFoldDB" id="Q83B32"/>
<feature type="compositionally biased region" description="Acidic residues" evidence="1">
    <location>
        <begin position="554"/>
        <end position="576"/>
    </location>
</feature>
<feature type="region of interest" description="Disordered" evidence="1">
    <location>
        <begin position="547"/>
        <end position="583"/>
    </location>
</feature>
<dbReference type="PATRIC" id="fig|227377.7.peg.1673"/>
<evidence type="ECO:0000313" key="3">
    <source>
        <dbReference type="Proteomes" id="UP000002671"/>
    </source>
</evidence>
<name>Q83B32_COXBU</name>
<feature type="compositionally biased region" description="Polar residues" evidence="1">
    <location>
        <begin position="744"/>
        <end position="755"/>
    </location>
</feature>
<feature type="region of interest" description="Disordered" evidence="1">
    <location>
        <begin position="744"/>
        <end position="773"/>
    </location>
</feature>
<reference evidence="2 3" key="2">
    <citation type="journal article" date="2009" name="Infect. Immun.">
        <title>Comparative genomics reveal extensive transposon-mediated genomic plasticity and diversity among potential effector proteins within the genus Coxiella.</title>
        <authorList>
            <person name="Beare P.A."/>
            <person name="Unsworth N."/>
            <person name="Andoh M."/>
            <person name="Voth D.E."/>
            <person name="Omsland A."/>
            <person name="Gilk S.D."/>
            <person name="Williams K.P."/>
            <person name="Sobral B.W."/>
            <person name="Kupko J.J.III."/>
            <person name="Porcella S.F."/>
            <person name="Samuel J.E."/>
            <person name="Heinzen R.A."/>
        </authorList>
    </citation>
    <scope>NUCLEOTIDE SEQUENCE [LARGE SCALE GENOMIC DNA]</scope>
    <source>
        <strain evidence="3">RSA 493 / Nine Mile phase I</strain>
    </source>
</reference>
<dbReference type="EMBL" id="AE016828">
    <property type="protein sequence ID" value="AAO91182.1"/>
    <property type="molecule type" value="Genomic_DNA"/>
</dbReference>
<dbReference type="STRING" id="227377.CBU_1686"/>
<keyword evidence="3" id="KW-1185">Reference proteome</keyword>
<dbReference type="HOGENOM" id="CLU_361598_0_0_6"/>